<dbReference type="AlphaFoldDB" id="A0A1G4BRI2"/>
<dbReference type="OrthoDB" id="10252171at2759"/>
<dbReference type="SUPFAM" id="SSF56112">
    <property type="entry name" value="Protein kinase-like (PK-like)"/>
    <property type="match status" value="1"/>
</dbReference>
<accession>A0A1G4BRI2</accession>
<dbReference type="RefSeq" id="XP_022481031.1">
    <property type="nucleotide sequence ID" value="XM_022612414.1"/>
</dbReference>
<keyword evidence="3" id="KW-1185">Reference proteome</keyword>
<dbReference type="GO" id="GO:0005524">
    <property type="term" value="F:ATP binding"/>
    <property type="evidence" value="ECO:0007669"/>
    <property type="project" value="InterPro"/>
</dbReference>
<dbReference type="GO" id="GO:0005737">
    <property type="term" value="C:cytoplasm"/>
    <property type="evidence" value="ECO:0007669"/>
    <property type="project" value="TreeGrafter"/>
</dbReference>
<dbReference type="InterPro" id="IPR000719">
    <property type="entry name" value="Prot_kinase_dom"/>
</dbReference>
<dbReference type="PANTHER" id="PTHR44167:SF24">
    <property type="entry name" value="SERINE_THREONINE-PROTEIN KINASE CHK2"/>
    <property type="match status" value="1"/>
</dbReference>
<organism evidence="2 3">
    <name type="scientific">Colletotrichum orchidophilum</name>
    <dbReference type="NCBI Taxonomy" id="1209926"/>
    <lineage>
        <taxon>Eukaryota</taxon>
        <taxon>Fungi</taxon>
        <taxon>Dikarya</taxon>
        <taxon>Ascomycota</taxon>
        <taxon>Pezizomycotina</taxon>
        <taxon>Sordariomycetes</taxon>
        <taxon>Hypocreomycetidae</taxon>
        <taxon>Glomerellales</taxon>
        <taxon>Glomerellaceae</taxon>
        <taxon>Colletotrichum</taxon>
    </lineage>
</organism>
<comment type="caution">
    <text evidence="2">The sequence shown here is derived from an EMBL/GenBank/DDBJ whole genome shotgun (WGS) entry which is preliminary data.</text>
</comment>
<dbReference type="Pfam" id="PF00069">
    <property type="entry name" value="Pkinase"/>
    <property type="match status" value="1"/>
</dbReference>
<evidence type="ECO:0000313" key="2">
    <source>
        <dbReference type="EMBL" id="OHF03895.1"/>
    </source>
</evidence>
<name>A0A1G4BRI2_9PEZI</name>
<dbReference type="GO" id="GO:0005634">
    <property type="term" value="C:nucleus"/>
    <property type="evidence" value="ECO:0007669"/>
    <property type="project" value="TreeGrafter"/>
</dbReference>
<dbReference type="PANTHER" id="PTHR44167">
    <property type="entry name" value="OVARIAN-SPECIFIC SERINE/THREONINE-PROTEIN KINASE LOK-RELATED"/>
    <property type="match status" value="1"/>
</dbReference>
<dbReference type="EMBL" id="MJBS01000004">
    <property type="protein sequence ID" value="OHF03895.1"/>
    <property type="molecule type" value="Genomic_DNA"/>
</dbReference>
<dbReference type="GO" id="GO:0004674">
    <property type="term" value="F:protein serine/threonine kinase activity"/>
    <property type="evidence" value="ECO:0007669"/>
    <property type="project" value="TreeGrafter"/>
</dbReference>
<proteinExistence type="predicted"/>
<dbReference type="Gene3D" id="1.10.510.10">
    <property type="entry name" value="Transferase(Phosphotransferase) domain 1"/>
    <property type="match status" value="1"/>
</dbReference>
<dbReference type="STRING" id="1209926.A0A1G4BRI2"/>
<dbReference type="GeneID" id="34553924"/>
<dbReference type="InterPro" id="IPR011009">
    <property type="entry name" value="Kinase-like_dom_sf"/>
</dbReference>
<dbReference type="Proteomes" id="UP000176998">
    <property type="component" value="Unassembled WGS sequence"/>
</dbReference>
<protein>
    <recommendedName>
        <fullName evidence="1">Protein kinase domain-containing protein</fullName>
    </recommendedName>
</protein>
<dbReference type="SMART" id="SM00220">
    <property type="entry name" value="S_TKc"/>
    <property type="match status" value="1"/>
</dbReference>
<feature type="domain" description="Protein kinase" evidence="1">
    <location>
        <begin position="1"/>
        <end position="340"/>
    </location>
</feature>
<gene>
    <name evidence="2" type="ORF">CORC01_00757</name>
</gene>
<dbReference type="GO" id="GO:0044773">
    <property type="term" value="P:mitotic DNA damage checkpoint signaling"/>
    <property type="evidence" value="ECO:0007669"/>
    <property type="project" value="TreeGrafter"/>
</dbReference>
<evidence type="ECO:0000313" key="3">
    <source>
        <dbReference type="Proteomes" id="UP000176998"/>
    </source>
</evidence>
<reference evidence="2 3" key="1">
    <citation type="submission" date="2016-09" db="EMBL/GenBank/DDBJ databases">
        <authorList>
            <person name="Capua I."/>
            <person name="De Benedictis P."/>
            <person name="Joannis T."/>
            <person name="Lombin L.H."/>
            <person name="Cattoli G."/>
        </authorList>
    </citation>
    <scope>NUCLEOTIDE SEQUENCE [LARGE SCALE GENOMIC DNA]</scope>
    <source>
        <strain evidence="2 3">IMI 309357</strain>
    </source>
</reference>
<dbReference type="PROSITE" id="PS50011">
    <property type="entry name" value="PROTEIN_KINASE_DOM"/>
    <property type="match status" value="1"/>
</dbReference>
<evidence type="ECO:0000259" key="1">
    <source>
        <dbReference type="PROSITE" id="PS50011"/>
    </source>
</evidence>
<sequence length="344" mass="39191">MSLRYLSGCALFSRLANRRGIRMMHMSTVVGDSGRSYVTGEVLQRRREDNTPTILKADSEHESFIVKRVRRPFYNLSLRLAAEFASSRWLRMHTDCNTEEGVLIYPYYRNTLLALIQDDPDLPITERNKILRGTGEAIQELHNKGWIHCDLKPDNILVNWTCDDQGTKTVTDVVLGDFDIAYELQGGLSRQTPYAIGNVMWRSPEGQTGITSKASDVFSFGLVCIYVLGGGELLLINNNNYQELKKTGHTAEQEIITRHFCYFGPVPKELFEQVSNDLWRRALEGASAMAEDMVREQPEMRFMRWSAELGPEAQEVISGMTNLNPTSRIPIEEVVKHRWLQGPT</sequence>